<dbReference type="InterPro" id="IPR028211">
    <property type="entry name" value="Ntr2"/>
</dbReference>
<name>A0A1E4T7N2_9ASCO</name>
<dbReference type="GO" id="GO:0000390">
    <property type="term" value="P:spliceosomal complex disassembly"/>
    <property type="evidence" value="ECO:0007669"/>
    <property type="project" value="InterPro"/>
</dbReference>
<keyword evidence="1" id="KW-0175">Coiled coil</keyword>
<feature type="coiled-coil region" evidence="1">
    <location>
        <begin position="276"/>
        <end position="321"/>
    </location>
</feature>
<sequence length="327" mass="38017">MSSFRRVKPKVILDDDDEDDGDHPIVKKSTTTTFKRRKPINPIVIHNPVSQDDDEEEEDGVKLNIKINKKRNTELLQKVGESDLDMVETIQTTSIRDVLNRYTDNSQSVPPPAMTEVNESPPIVPTQSQIKELKERRYRSQLPEFDELKQQDLKDDYDSDHEYKTTHRDDDMDMDMDVDIDRDERFTDGRLAVSTNEQKLQQLLQRDEIEEALYHAQLSNSSDSEEDDDSFKLELELDNDDSRLLNDDIINLDSVGKKAKVKDNWTLPKLRIPPNLQTELENLKQQRSNLQQVIDKNKITLTQLKDTSNTLKDNKQQLLQSMNDLLI</sequence>
<evidence type="ECO:0000256" key="2">
    <source>
        <dbReference type="SAM" id="MobiDB-lite"/>
    </source>
</evidence>
<keyword evidence="4" id="KW-1185">Reference proteome</keyword>
<dbReference type="Pfam" id="PF15458">
    <property type="entry name" value="NTR2"/>
    <property type="match status" value="1"/>
</dbReference>
<dbReference type="Proteomes" id="UP000094801">
    <property type="component" value="Unassembled WGS sequence"/>
</dbReference>
<accession>A0A1E4T7N2</accession>
<gene>
    <name evidence="3" type="ORF">CANARDRAFT_51733</name>
</gene>
<evidence type="ECO:0000256" key="1">
    <source>
        <dbReference type="SAM" id="Coils"/>
    </source>
</evidence>
<evidence type="ECO:0000313" key="3">
    <source>
        <dbReference type="EMBL" id="ODV87769.1"/>
    </source>
</evidence>
<organism evidence="3 4">
    <name type="scientific">[Candida] arabinofermentans NRRL YB-2248</name>
    <dbReference type="NCBI Taxonomy" id="983967"/>
    <lineage>
        <taxon>Eukaryota</taxon>
        <taxon>Fungi</taxon>
        <taxon>Dikarya</taxon>
        <taxon>Ascomycota</taxon>
        <taxon>Saccharomycotina</taxon>
        <taxon>Pichiomycetes</taxon>
        <taxon>Pichiales</taxon>
        <taxon>Pichiaceae</taxon>
        <taxon>Ogataea</taxon>
        <taxon>Ogataea/Candida clade</taxon>
    </lineage>
</organism>
<feature type="region of interest" description="Disordered" evidence="2">
    <location>
        <begin position="1"/>
        <end position="33"/>
    </location>
</feature>
<evidence type="ECO:0000313" key="4">
    <source>
        <dbReference type="Proteomes" id="UP000094801"/>
    </source>
</evidence>
<protein>
    <submittedName>
        <fullName evidence="3">Uncharacterized protein</fullName>
    </submittedName>
</protein>
<dbReference type="GO" id="GO:0071008">
    <property type="term" value="C:U2-type post-mRNA release spliceosomal complex"/>
    <property type="evidence" value="ECO:0007669"/>
    <property type="project" value="InterPro"/>
</dbReference>
<dbReference type="EMBL" id="KV453847">
    <property type="protein sequence ID" value="ODV87769.1"/>
    <property type="molecule type" value="Genomic_DNA"/>
</dbReference>
<feature type="compositionally biased region" description="Basic and acidic residues" evidence="2">
    <location>
        <begin position="146"/>
        <end position="170"/>
    </location>
</feature>
<reference evidence="4" key="1">
    <citation type="submission" date="2016-04" db="EMBL/GenBank/DDBJ databases">
        <title>Comparative genomics of biotechnologically important yeasts.</title>
        <authorList>
            <consortium name="DOE Joint Genome Institute"/>
            <person name="Riley R."/>
            <person name="Haridas S."/>
            <person name="Wolfe K.H."/>
            <person name="Lopes M.R."/>
            <person name="Hittinger C.T."/>
            <person name="Goker M."/>
            <person name="Salamov A."/>
            <person name="Wisecaver J."/>
            <person name="Long T.M."/>
            <person name="Aerts A.L."/>
            <person name="Barry K."/>
            <person name="Choi C."/>
            <person name="Clum A."/>
            <person name="Coughlan A.Y."/>
            <person name="Deshpande S."/>
            <person name="Douglass A.P."/>
            <person name="Hanson S.J."/>
            <person name="Klenk H.-P."/>
            <person name="Labutti K."/>
            <person name="Lapidus A."/>
            <person name="Lindquist E."/>
            <person name="Lipzen A."/>
            <person name="Meier-Kolthoff J.P."/>
            <person name="Ohm R.A."/>
            <person name="Otillar R.P."/>
            <person name="Pangilinan J."/>
            <person name="Peng Y."/>
            <person name="Rokas A."/>
            <person name="Rosa C.A."/>
            <person name="Scheuner C."/>
            <person name="Sibirny A.A."/>
            <person name="Slot J.C."/>
            <person name="Stielow J.B."/>
            <person name="Sun H."/>
            <person name="Kurtzman C.P."/>
            <person name="Blackwell M."/>
            <person name="Grigoriev I.V."/>
            <person name="Jeffries T.W."/>
        </authorList>
    </citation>
    <scope>NUCLEOTIDE SEQUENCE [LARGE SCALE GENOMIC DNA]</scope>
    <source>
        <strain evidence="4">NRRL YB-2248</strain>
    </source>
</reference>
<dbReference type="OrthoDB" id="3993817at2759"/>
<proteinExistence type="predicted"/>
<dbReference type="AlphaFoldDB" id="A0A1E4T7N2"/>
<feature type="region of interest" description="Disordered" evidence="2">
    <location>
        <begin position="101"/>
        <end position="173"/>
    </location>
</feature>